<dbReference type="InterPro" id="IPR050679">
    <property type="entry name" value="Bact_HTH_transcr_reg"/>
</dbReference>
<dbReference type="SMART" id="SM00345">
    <property type="entry name" value="HTH_GNTR"/>
    <property type="match status" value="1"/>
</dbReference>
<evidence type="ECO:0000256" key="3">
    <source>
        <dbReference type="ARBA" id="ARBA00023163"/>
    </source>
</evidence>
<dbReference type="CDD" id="cd07377">
    <property type="entry name" value="WHTH_GntR"/>
    <property type="match status" value="1"/>
</dbReference>
<dbReference type="Pfam" id="PF00392">
    <property type="entry name" value="GntR"/>
    <property type="match status" value="1"/>
</dbReference>
<dbReference type="PRINTS" id="PR00035">
    <property type="entry name" value="HTHGNTR"/>
</dbReference>
<evidence type="ECO:0000313" key="6">
    <source>
        <dbReference type="Proteomes" id="UP000195897"/>
    </source>
</evidence>
<accession>A0A1Y4L9H6</accession>
<gene>
    <name evidence="5" type="ORF">B5F17_05010</name>
</gene>
<evidence type="ECO:0000256" key="1">
    <source>
        <dbReference type="ARBA" id="ARBA00023015"/>
    </source>
</evidence>
<dbReference type="EMBL" id="NFKK01000004">
    <property type="protein sequence ID" value="OUP53367.1"/>
    <property type="molecule type" value="Genomic_DNA"/>
</dbReference>
<organism evidence="5 6">
    <name type="scientific">Butyricicoccus pullicaecorum</name>
    <dbReference type="NCBI Taxonomy" id="501571"/>
    <lineage>
        <taxon>Bacteria</taxon>
        <taxon>Bacillati</taxon>
        <taxon>Bacillota</taxon>
        <taxon>Clostridia</taxon>
        <taxon>Eubacteriales</taxon>
        <taxon>Butyricicoccaceae</taxon>
        <taxon>Butyricicoccus</taxon>
    </lineage>
</organism>
<dbReference type="PANTHER" id="PTHR44846:SF12">
    <property type="entry name" value="HTH-TYPE TRANSCRIPTIONAL REGULATOR TRER"/>
    <property type="match status" value="1"/>
</dbReference>
<dbReference type="InterPro" id="IPR000524">
    <property type="entry name" value="Tscrpt_reg_HTH_GntR"/>
</dbReference>
<dbReference type="InterPro" id="IPR036388">
    <property type="entry name" value="WH-like_DNA-bd_sf"/>
</dbReference>
<dbReference type="InterPro" id="IPR011663">
    <property type="entry name" value="UTRA"/>
</dbReference>
<dbReference type="SMART" id="SM00866">
    <property type="entry name" value="UTRA"/>
    <property type="match status" value="1"/>
</dbReference>
<feature type="domain" description="HTH gntR-type" evidence="4">
    <location>
        <begin position="3"/>
        <end position="71"/>
    </location>
</feature>
<dbReference type="SUPFAM" id="SSF64288">
    <property type="entry name" value="Chorismate lyase-like"/>
    <property type="match status" value="1"/>
</dbReference>
<keyword evidence="3" id="KW-0804">Transcription</keyword>
<dbReference type="GO" id="GO:0003677">
    <property type="term" value="F:DNA binding"/>
    <property type="evidence" value="ECO:0007669"/>
    <property type="project" value="UniProtKB-KW"/>
</dbReference>
<reference evidence="6" key="1">
    <citation type="submission" date="2017-04" db="EMBL/GenBank/DDBJ databases">
        <title>Function of individual gut microbiota members based on whole genome sequencing of pure cultures obtained from chicken caecum.</title>
        <authorList>
            <person name="Medvecky M."/>
            <person name="Cejkova D."/>
            <person name="Polansky O."/>
            <person name="Karasova D."/>
            <person name="Kubasova T."/>
            <person name="Cizek A."/>
            <person name="Rychlik I."/>
        </authorList>
    </citation>
    <scope>NUCLEOTIDE SEQUENCE [LARGE SCALE GENOMIC DNA]</scope>
    <source>
        <strain evidence="6">An180</strain>
    </source>
</reference>
<comment type="caution">
    <text evidence="5">The sequence shown here is derived from an EMBL/GenBank/DDBJ whole genome shotgun (WGS) entry which is preliminary data.</text>
</comment>
<dbReference type="AlphaFoldDB" id="A0A1Y4L9H6"/>
<dbReference type="PANTHER" id="PTHR44846">
    <property type="entry name" value="MANNOSYL-D-GLYCERATE TRANSPORT/METABOLISM SYSTEM REPRESSOR MNGR-RELATED"/>
    <property type="match status" value="1"/>
</dbReference>
<dbReference type="RefSeq" id="WP_087371470.1">
    <property type="nucleotide sequence ID" value="NZ_JBGKLX010000002.1"/>
</dbReference>
<evidence type="ECO:0000313" key="5">
    <source>
        <dbReference type="EMBL" id="OUP53367.1"/>
    </source>
</evidence>
<dbReference type="SUPFAM" id="SSF46785">
    <property type="entry name" value="Winged helix' DNA-binding domain"/>
    <property type="match status" value="1"/>
</dbReference>
<sequence length="242" mass="27520">MPKAIYEQIYRELKSRIESGFYPPQELLPSENKLIVEFDCSRGTLRRAVAELVRAGYVQTMQGKGVRCIFQPSGQATFTLGGIESFAESAARNHWRGTSTILCFMPLEADESLARRTGFPVGTPLYYLRRLHYLNDRPLILNHSYFRQDVAVGLTAEIASGSIYRYLEQDLHVAIINSKRVVTVEKADGLDLQYLDMDDCNCLAVVSSQTYNGDGVMFEYTQSRHHPKFFRFQDNAVRKTGI</sequence>
<dbReference type="GO" id="GO:0045892">
    <property type="term" value="P:negative regulation of DNA-templated transcription"/>
    <property type="evidence" value="ECO:0007669"/>
    <property type="project" value="TreeGrafter"/>
</dbReference>
<dbReference type="PROSITE" id="PS50949">
    <property type="entry name" value="HTH_GNTR"/>
    <property type="match status" value="1"/>
</dbReference>
<dbReference type="Gene3D" id="3.40.1410.10">
    <property type="entry name" value="Chorismate lyase-like"/>
    <property type="match status" value="1"/>
</dbReference>
<evidence type="ECO:0000259" key="4">
    <source>
        <dbReference type="PROSITE" id="PS50949"/>
    </source>
</evidence>
<proteinExistence type="predicted"/>
<name>A0A1Y4L9H6_9FIRM</name>
<dbReference type="InterPro" id="IPR036390">
    <property type="entry name" value="WH_DNA-bd_sf"/>
</dbReference>
<protein>
    <submittedName>
        <fullName evidence="5">GntR family transcriptional regulator</fullName>
    </submittedName>
</protein>
<dbReference type="GO" id="GO:0003700">
    <property type="term" value="F:DNA-binding transcription factor activity"/>
    <property type="evidence" value="ECO:0007669"/>
    <property type="project" value="InterPro"/>
</dbReference>
<dbReference type="InterPro" id="IPR028978">
    <property type="entry name" value="Chorismate_lyase_/UTRA_dom_sf"/>
</dbReference>
<evidence type="ECO:0000256" key="2">
    <source>
        <dbReference type="ARBA" id="ARBA00023125"/>
    </source>
</evidence>
<dbReference type="Pfam" id="PF07702">
    <property type="entry name" value="UTRA"/>
    <property type="match status" value="1"/>
</dbReference>
<keyword evidence="1" id="KW-0805">Transcription regulation</keyword>
<dbReference type="Proteomes" id="UP000195897">
    <property type="component" value="Unassembled WGS sequence"/>
</dbReference>
<dbReference type="Gene3D" id="1.10.10.10">
    <property type="entry name" value="Winged helix-like DNA-binding domain superfamily/Winged helix DNA-binding domain"/>
    <property type="match status" value="1"/>
</dbReference>
<keyword evidence="2" id="KW-0238">DNA-binding</keyword>